<dbReference type="EMBL" id="CAJNOJ010000542">
    <property type="protein sequence ID" value="CAF1480214.1"/>
    <property type="molecule type" value="Genomic_DNA"/>
</dbReference>
<evidence type="ECO:0000313" key="5">
    <source>
        <dbReference type="Proteomes" id="UP000663852"/>
    </source>
</evidence>
<dbReference type="SMART" id="SM00343">
    <property type="entry name" value="ZnF_C2HC"/>
    <property type="match status" value="2"/>
</dbReference>
<accession>A0A815RR67</accession>
<dbReference type="AlphaFoldDB" id="A0A815RR67"/>
<dbReference type="Gene3D" id="4.10.60.10">
    <property type="entry name" value="Zinc finger, CCHC-type"/>
    <property type="match status" value="1"/>
</dbReference>
<keyword evidence="1" id="KW-0479">Metal-binding</keyword>
<dbReference type="InterPro" id="IPR036875">
    <property type="entry name" value="Znf_CCHC_sf"/>
</dbReference>
<evidence type="ECO:0000259" key="3">
    <source>
        <dbReference type="PROSITE" id="PS50158"/>
    </source>
</evidence>
<feature type="compositionally biased region" description="Low complexity" evidence="2">
    <location>
        <begin position="232"/>
        <end position="253"/>
    </location>
</feature>
<protein>
    <recommendedName>
        <fullName evidence="3">CCHC-type domain-containing protein</fullName>
    </recommendedName>
</protein>
<organism evidence="4 5">
    <name type="scientific">Adineta ricciae</name>
    <name type="common">Rotifer</name>
    <dbReference type="NCBI Taxonomy" id="249248"/>
    <lineage>
        <taxon>Eukaryota</taxon>
        <taxon>Metazoa</taxon>
        <taxon>Spiralia</taxon>
        <taxon>Gnathifera</taxon>
        <taxon>Rotifera</taxon>
        <taxon>Eurotatoria</taxon>
        <taxon>Bdelloidea</taxon>
        <taxon>Adinetida</taxon>
        <taxon>Adinetidae</taxon>
        <taxon>Adineta</taxon>
    </lineage>
</organism>
<dbReference type="GO" id="GO:0003676">
    <property type="term" value="F:nucleic acid binding"/>
    <property type="evidence" value="ECO:0007669"/>
    <property type="project" value="InterPro"/>
</dbReference>
<name>A0A815RR67_ADIRI</name>
<feature type="domain" description="CCHC-type" evidence="3">
    <location>
        <begin position="332"/>
        <end position="347"/>
    </location>
</feature>
<dbReference type="GO" id="GO:0008270">
    <property type="term" value="F:zinc ion binding"/>
    <property type="evidence" value="ECO:0007669"/>
    <property type="project" value="UniProtKB-KW"/>
</dbReference>
<dbReference type="OrthoDB" id="8034694at2759"/>
<evidence type="ECO:0000313" key="4">
    <source>
        <dbReference type="EMBL" id="CAF1480214.1"/>
    </source>
</evidence>
<dbReference type="Proteomes" id="UP000663852">
    <property type="component" value="Unassembled WGS sequence"/>
</dbReference>
<keyword evidence="1" id="KW-0863">Zinc-finger</keyword>
<dbReference type="SUPFAM" id="SSF57756">
    <property type="entry name" value="Retrovirus zinc finger-like domains"/>
    <property type="match status" value="1"/>
</dbReference>
<dbReference type="PANTHER" id="PTHR33223:SF6">
    <property type="entry name" value="CCHC-TYPE DOMAIN-CONTAINING PROTEIN"/>
    <property type="match status" value="1"/>
</dbReference>
<dbReference type="InterPro" id="IPR001878">
    <property type="entry name" value="Znf_CCHC"/>
</dbReference>
<feature type="domain" description="CCHC-type" evidence="3">
    <location>
        <begin position="312"/>
        <end position="326"/>
    </location>
</feature>
<dbReference type="Pfam" id="PF00098">
    <property type="entry name" value="zf-CCHC"/>
    <property type="match status" value="2"/>
</dbReference>
<sequence>MLAAELRRAKQRAAAQALERDQRLAARSQSLSISPAINTNLSSLNHSSSLVVMETQQYSKIIETVPIFSGSPRENVTEWLELVNLKFDMIGYAALQKRRFIPQYLHGDALRWHLANRDQLDDWDAYSIALVEAFPHIETTSRDMNLKLLRDRKQGSTESFTDYYTSILDLCRKHNADMTDLQILDWIKAGMSLNLYERIQGEEVVQPHALLRRAQRLELDNAVLDARKKESTTTSPSKKSFSPPHHSSTWSPYSLPSPPPFTPSYLPPLMSTNPASTSYSPSAFPPPAANSTFYSPNFDSDLSARPRRPIICYSCHQPGHISTQCPIKPVICYTCHQPGHIAPHCPSRPNV</sequence>
<reference evidence="4" key="1">
    <citation type="submission" date="2021-02" db="EMBL/GenBank/DDBJ databases">
        <authorList>
            <person name="Nowell W R."/>
        </authorList>
    </citation>
    <scope>NUCLEOTIDE SEQUENCE</scope>
</reference>
<dbReference type="PANTHER" id="PTHR33223">
    <property type="entry name" value="CCHC-TYPE DOMAIN-CONTAINING PROTEIN"/>
    <property type="match status" value="1"/>
</dbReference>
<comment type="caution">
    <text evidence="4">The sequence shown here is derived from an EMBL/GenBank/DDBJ whole genome shotgun (WGS) entry which is preliminary data.</text>
</comment>
<dbReference type="PROSITE" id="PS50158">
    <property type="entry name" value="ZF_CCHC"/>
    <property type="match status" value="2"/>
</dbReference>
<evidence type="ECO:0000256" key="1">
    <source>
        <dbReference type="PROSITE-ProRule" id="PRU00047"/>
    </source>
</evidence>
<keyword evidence="1" id="KW-0862">Zinc</keyword>
<gene>
    <name evidence="4" type="ORF">EDS130_LOCUS41392</name>
</gene>
<proteinExistence type="predicted"/>
<feature type="region of interest" description="Disordered" evidence="2">
    <location>
        <begin position="226"/>
        <end position="253"/>
    </location>
</feature>
<evidence type="ECO:0000256" key="2">
    <source>
        <dbReference type="SAM" id="MobiDB-lite"/>
    </source>
</evidence>